<dbReference type="GO" id="GO:0051607">
    <property type="term" value="P:defense response to virus"/>
    <property type="evidence" value="ECO:0007669"/>
    <property type="project" value="UniProtKB-KW"/>
</dbReference>
<organism evidence="11 12">
    <name type="scientific">Halomonas halmophila</name>
    <dbReference type="NCBI Taxonomy" id="252"/>
    <lineage>
        <taxon>Bacteria</taxon>
        <taxon>Pseudomonadati</taxon>
        <taxon>Pseudomonadota</taxon>
        <taxon>Gammaproteobacteria</taxon>
        <taxon>Oceanospirillales</taxon>
        <taxon>Halomonadaceae</taxon>
        <taxon>Halomonas</taxon>
    </lineage>
</organism>
<dbReference type="NCBIfam" id="NF038233">
    <property type="entry name" value="retron_St85_RT"/>
    <property type="match status" value="1"/>
</dbReference>
<gene>
    <name evidence="11" type="ORF">HHA01_25910</name>
</gene>
<comment type="caution">
    <text evidence="11">The sequence shown here is derived from an EMBL/GenBank/DDBJ whole genome shotgun (WGS) entry which is preliminary data.</text>
</comment>
<proteinExistence type="inferred from homology"/>
<dbReference type="CDD" id="cd03487">
    <property type="entry name" value="RT_Bac_retron_II"/>
    <property type="match status" value="1"/>
</dbReference>
<dbReference type="InterPro" id="IPR000123">
    <property type="entry name" value="Reverse_transcriptase_msDNA"/>
</dbReference>
<keyword evidence="4" id="KW-0479">Metal-binding</keyword>
<evidence type="ECO:0000256" key="6">
    <source>
        <dbReference type="ARBA" id="ARBA00022918"/>
    </source>
</evidence>
<dbReference type="InterPro" id="IPR000477">
    <property type="entry name" value="RT_dom"/>
</dbReference>
<keyword evidence="3" id="KW-0548">Nucleotidyltransferase</keyword>
<dbReference type="PRINTS" id="PR00866">
    <property type="entry name" value="RNADNAPOLMS"/>
</dbReference>
<keyword evidence="12" id="KW-1185">Reference proteome</keyword>
<dbReference type="InterPro" id="IPR043502">
    <property type="entry name" value="DNA/RNA_pol_sf"/>
</dbReference>
<evidence type="ECO:0000256" key="1">
    <source>
        <dbReference type="ARBA" id="ARBA00012493"/>
    </source>
</evidence>
<evidence type="ECO:0000256" key="4">
    <source>
        <dbReference type="ARBA" id="ARBA00022723"/>
    </source>
</evidence>
<evidence type="ECO:0000313" key="11">
    <source>
        <dbReference type="EMBL" id="GED23614.1"/>
    </source>
</evidence>
<keyword evidence="5" id="KW-0460">Magnesium</keyword>
<dbReference type="Proteomes" id="UP000319812">
    <property type="component" value="Unassembled WGS sequence"/>
</dbReference>
<dbReference type="PANTHER" id="PTHR34047">
    <property type="entry name" value="NUCLEAR INTRON MATURASE 1, MITOCHONDRIAL-RELATED"/>
    <property type="match status" value="1"/>
</dbReference>
<reference evidence="11 12" key="1">
    <citation type="submission" date="2019-06" db="EMBL/GenBank/DDBJ databases">
        <title>Whole genome shotgun sequence of Halomonas halmophila NBRC 15537.</title>
        <authorList>
            <person name="Hosoyama A."/>
            <person name="Uohara A."/>
            <person name="Ohji S."/>
            <person name="Ichikawa N."/>
        </authorList>
    </citation>
    <scope>NUCLEOTIDE SEQUENCE [LARGE SCALE GENOMIC DNA]</scope>
    <source>
        <strain evidence="11 12">NBRC 15537</strain>
    </source>
</reference>
<keyword evidence="6 11" id="KW-0695">RNA-directed DNA polymerase</keyword>
<evidence type="ECO:0000256" key="2">
    <source>
        <dbReference type="ARBA" id="ARBA00022679"/>
    </source>
</evidence>
<sequence>MDESKFRRLLKEELSISYSESARLIARAPHAYKKYRIKKADGGFREISQPAKETKFVMHWVIDRFLKPLPVHESAAAYRKGASVKKNAAMHSSNSYLAKFDFKNFFPSIKISDIERHLALHGDRGLDERSVSEIARLCTIAHMEGKCLSIGSPASPFLSNSIMYDFDEKVSRWCAENALTYTRYADDLTFSTNVKNLSFEVQGFLIEVIQSLEYPAIELNENKTVYASKKGHRRVTGVVLSNAGNVSLGRERKREISSLLHKFRIGELSREEVYRLQGLLGFANDVEPVFVERMRKKYGHDLLWRIMSLSRE</sequence>
<evidence type="ECO:0000259" key="10">
    <source>
        <dbReference type="PROSITE" id="PS50878"/>
    </source>
</evidence>
<evidence type="ECO:0000313" key="12">
    <source>
        <dbReference type="Proteomes" id="UP000319812"/>
    </source>
</evidence>
<comment type="similarity">
    <text evidence="8">Belongs to the bacterial reverse transcriptase family.</text>
</comment>
<comment type="catalytic activity">
    <reaction evidence="9">
        <text>DNA(n) + a 2'-deoxyribonucleoside 5'-triphosphate = DNA(n+1) + diphosphate</text>
        <dbReference type="Rhea" id="RHEA:22508"/>
        <dbReference type="Rhea" id="RHEA-COMP:17339"/>
        <dbReference type="Rhea" id="RHEA-COMP:17340"/>
        <dbReference type="ChEBI" id="CHEBI:33019"/>
        <dbReference type="ChEBI" id="CHEBI:61560"/>
        <dbReference type="ChEBI" id="CHEBI:173112"/>
        <dbReference type="EC" id="2.7.7.49"/>
    </reaction>
</comment>
<evidence type="ECO:0000256" key="9">
    <source>
        <dbReference type="ARBA" id="ARBA00048173"/>
    </source>
</evidence>
<protein>
    <recommendedName>
        <fullName evidence="1">RNA-directed DNA polymerase</fullName>
        <ecNumber evidence="1">2.7.7.49</ecNumber>
    </recommendedName>
</protein>
<dbReference type="InterPro" id="IPR051083">
    <property type="entry name" value="GrpII_Intron_Splice-Mob/Def"/>
</dbReference>
<dbReference type="RefSeq" id="WP_141321456.1">
    <property type="nucleotide sequence ID" value="NZ_BJOC01000041.1"/>
</dbReference>
<dbReference type="GO" id="GO:0003723">
    <property type="term" value="F:RNA binding"/>
    <property type="evidence" value="ECO:0007669"/>
    <property type="project" value="InterPro"/>
</dbReference>
<dbReference type="AlphaFoldDB" id="A0A4Y4F6Y9"/>
<evidence type="ECO:0000256" key="5">
    <source>
        <dbReference type="ARBA" id="ARBA00022842"/>
    </source>
</evidence>
<feature type="domain" description="Reverse transcriptase" evidence="10">
    <location>
        <begin position="18"/>
        <end position="240"/>
    </location>
</feature>
<keyword evidence="2" id="KW-0808">Transferase</keyword>
<dbReference type="PANTHER" id="PTHR34047:SF7">
    <property type="entry name" value="RNA-DIRECTED DNA POLYMERASE"/>
    <property type="match status" value="1"/>
</dbReference>
<dbReference type="Pfam" id="PF00078">
    <property type="entry name" value="RVT_1"/>
    <property type="match status" value="1"/>
</dbReference>
<evidence type="ECO:0000256" key="3">
    <source>
        <dbReference type="ARBA" id="ARBA00022695"/>
    </source>
</evidence>
<dbReference type="EC" id="2.7.7.49" evidence="1"/>
<dbReference type="SUPFAM" id="SSF56672">
    <property type="entry name" value="DNA/RNA polymerases"/>
    <property type="match status" value="1"/>
</dbReference>
<accession>A0A4Y4F6Y9</accession>
<name>A0A4Y4F6Y9_9GAMM</name>
<evidence type="ECO:0000256" key="7">
    <source>
        <dbReference type="ARBA" id="ARBA00023118"/>
    </source>
</evidence>
<dbReference type="OrthoDB" id="7055795at2"/>
<evidence type="ECO:0000256" key="8">
    <source>
        <dbReference type="ARBA" id="ARBA00034120"/>
    </source>
</evidence>
<dbReference type="PROSITE" id="PS50878">
    <property type="entry name" value="RT_POL"/>
    <property type="match status" value="1"/>
</dbReference>
<keyword evidence="7" id="KW-0051">Antiviral defense</keyword>
<dbReference type="EMBL" id="BJOC01000041">
    <property type="protein sequence ID" value="GED23614.1"/>
    <property type="molecule type" value="Genomic_DNA"/>
</dbReference>
<dbReference type="GO" id="GO:0046872">
    <property type="term" value="F:metal ion binding"/>
    <property type="evidence" value="ECO:0007669"/>
    <property type="project" value="UniProtKB-KW"/>
</dbReference>
<dbReference type="GO" id="GO:0003964">
    <property type="term" value="F:RNA-directed DNA polymerase activity"/>
    <property type="evidence" value="ECO:0007669"/>
    <property type="project" value="UniProtKB-KW"/>
</dbReference>